<keyword evidence="3" id="KW-1185">Reference proteome</keyword>
<gene>
    <name evidence="2" type="ORF">UCREL1_7251</name>
</gene>
<feature type="domain" description="Heterokaryon incompatibility" evidence="1">
    <location>
        <begin position="2"/>
        <end position="83"/>
    </location>
</feature>
<dbReference type="InterPro" id="IPR052895">
    <property type="entry name" value="HetReg/Transcr_Mod"/>
</dbReference>
<dbReference type="InterPro" id="IPR010730">
    <property type="entry name" value="HET"/>
</dbReference>
<dbReference type="EMBL" id="KB706793">
    <property type="protein sequence ID" value="EMR65771.1"/>
    <property type="molecule type" value="Genomic_DNA"/>
</dbReference>
<evidence type="ECO:0000313" key="2">
    <source>
        <dbReference type="EMBL" id="EMR65771.1"/>
    </source>
</evidence>
<dbReference type="eggNOG" id="ENOG502RU99">
    <property type="taxonomic scope" value="Eukaryota"/>
</dbReference>
<dbReference type="OMA" id="AGHINIQ"/>
<dbReference type="AlphaFoldDB" id="M7T7I1"/>
<reference evidence="3" key="1">
    <citation type="journal article" date="2013" name="Genome Announc.">
        <title>Draft genome sequence of the grapevine dieback fungus Eutypa lata UCR-EL1.</title>
        <authorList>
            <person name="Blanco-Ulate B."/>
            <person name="Rolshausen P.E."/>
            <person name="Cantu D."/>
        </authorList>
    </citation>
    <scope>NUCLEOTIDE SEQUENCE [LARGE SCALE GENOMIC DNA]</scope>
    <source>
        <strain evidence="3">UCR-EL1</strain>
    </source>
</reference>
<protein>
    <submittedName>
        <fullName evidence="2">Putative heterokaryon incompatibility protein</fullName>
    </submittedName>
</protein>
<dbReference type="Pfam" id="PF06985">
    <property type="entry name" value="HET"/>
    <property type="match status" value="1"/>
</dbReference>
<organism evidence="2 3">
    <name type="scientific">Eutypa lata (strain UCR-EL1)</name>
    <name type="common">Grapevine dieback disease fungus</name>
    <name type="synonym">Eutypa armeniacae</name>
    <dbReference type="NCBI Taxonomy" id="1287681"/>
    <lineage>
        <taxon>Eukaryota</taxon>
        <taxon>Fungi</taxon>
        <taxon>Dikarya</taxon>
        <taxon>Ascomycota</taxon>
        <taxon>Pezizomycotina</taxon>
        <taxon>Sordariomycetes</taxon>
        <taxon>Xylariomycetidae</taxon>
        <taxon>Xylariales</taxon>
        <taxon>Diatrypaceae</taxon>
        <taxon>Eutypa</taxon>
    </lineage>
</organism>
<dbReference type="PANTHER" id="PTHR24148">
    <property type="entry name" value="ANKYRIN REPEAT DOMAIN-CONTAINING PROTEIN 39 HOMOLOG-RELATED"/>
    <property type="match status" value="1"/>
</dbReference>
<dbReference type="OrthoDB" id="2288928at2759"/>
<accession>M7T7I1</accession>
<evidence type="ECO:0000259" key="1">
    <source>
        <dbReference type="Pfam" id="PF06985"/>
    </source>
</evidence>
<evidence type="ECO:0000313" key="3">
    <source>
        <dbReference type="Proteomes" id="UP000012174"/>
    </source>
</evidence>
<dbReference type="KEGG" id="ela:UCREL1_7251"/>
<sequence length="226" mass="26238">MEEKSHQIMLMTEIFSSAGLVHCWLGDATEVSIIGLDILSYLTSECPFDDAAPWSRLKTKTVMLGLQDILERDYFRRIWIVQEAALGRRITLQAGHINIQWEAGAEASRFLRRIKLLEISPLWQASEFRNIDFRALRELLEQSSAFRAKQGRSSNPSTWLDIVHTMRNMQSTDPRDKIYGLMGLASREEVAGFVPDYNLSWEETYRRFYDQACRTALRDPDRAMKR</sequence>
<dbReference type="Proteomes" id="UP000012174">
    <property type="component" value="Unassembled WGS sequence"/>
</dbReference>
<name>M7T7I1_EUTLA</name>
<dbReference type="HOGENOM" id="CLU_1180723_0_0_1"/>
<proteinExistence type="predicted"/>
<dbReference type="PANTHER" id="PTHR24148:SF64">
    <property type="entry name" value="HETEROKARYON INCOMPATIBILITY DOMAIN-CONTAINING PROTEIN"/>
    <property type="match status" value="1"/>
</dbReference>